<accession>A0A0F9NR88</accession>
<comment type="caution">
    <text evidence="2">The sequence shown here is derived from an EMBL/GenBank/DDBJ whole genome shotgun (WGS) entry which is preliminary data.</text>
</comment>
<dbReference type="EMBL" id="LAZR01003240">
    <property type="protein sequence ID" value="KKN20464.1"/>
    <property type="molecule type" value="Genomic_DNA"/>
</dbReference>
<sequence>MSEPTTAERTLLTPEIRVHIEDWAKGVPLAGPSERDMRDMLNDLGVNERARVRLEEELAPWKQEFPNWDTLEVAKRIQDLEAEVRMARQDRDDRETELGEAREALEEMPEVLDVQVAALRDYGDTVSIRMTVGSVMKHIAKRARAALAPKEAEEPMSQDKLDAEEDKARDGH</sequence>
<feature type="region of interest" description="Disordered" evidence="1">
    <location>
        <begin position="144"/>
        <end position="172"/>
    </location>
</feature>
<protein>
    <submittedName>
        <fullName evidence="2">Uncharacterized protein</fullName>
    </submittedName>
</protein>
<feature type="compositionally biased region" description="Basic and acidic residues" evidence="1">
    <location>
        <begin position="150"/>
        <end position="172"/>
    </location>
</feature>
<organism evidence="2">
    <name type="scientific">marine sediment metagenome</name>
    <dbReference type="NCBI Taxonomy" id="412755"/>
    <lineage>
        <taxon>unclassified sequences</taxon>
        <taxon>metagenomes</taxon>
        <taxon>ecological metagenomes</taxon>
    </lineage>
</organism>
<reference evidence="2" key="1">
    <citation type="journal article" date="2015" name="Nature">
        <title>Complex archaea that bridge the gap between prokaryotes and eukaryotes.</title>
        <authorList>
            <person name="Spang A."/>
            <person name="Saw J.H."/>
            <person name="Jorgensen S.L."/>
            <person name="Zaremba-Niedzwiedzka K."/>
            <person name="Martijn J."/>
            <person name="Lind A.E."/>
            <person name="van Eijk R."/>
            <person name="Schleper C."/>
            <person name="Guy L."/>
            <person name="Ettema T.J."/>
        </authorList>
    </citation>
    <scope>NUCLEOTIDE SEQUENCE</scope>
</reference>
<gene>
    <name evidence="2" type="ORF">LCGC14_0935450</name>
</gene>
<proteinExistence type="predicted"/>
<evidence type="ECO:0000313" key="2">
    <source>
        <dbReference type="EMBL" id="KKN20464.1"/>
    </source>
</evidence>
<name>A0A0F9NR88_9ZZZZ</name>
<evidence type="ECO:0000256" key="1">
    <source>
        <dbReference type="SAM" id="MobiDB-lite"/>
    </source>
</evidence>
<dbReference type="AlphaFoldDB" id="A0A0F9NR88"/>